<dbReference type="PRINTS" id="PR00992">
    <property type="entry name" value="ALARACEMASE"/>
</dbReference>
<dbReference type="RefSeq" id="WP_118336026.1">
    <property type="nucleotide sequence ID" value="NZ_AP025567.1"/>
</dbReference>
<dbReference type="EMBL" id="QRMS01000004">
    <property type="protein sequence ID" value="RHJ85844.1"/>
    <property type="molecule type" value="Genomic_DNA"/>
</dbReference>
<dbReference type="OrthoDB" id="9813814at2"/>
<dbReference type="Proteomes" id="UP000284841">
    <property type="component" value="Unassembled WGS sequence"/>
</dbReference>
<dbReference type="PANTHER" id="PTHR30511:SF0">
    <property type="entry name" value="ALANINE RACEMASE, CATABOLIC-RELATED"/>
    <property type="match status" value="1"/>
</dbReference>
<dbReference type="AlphaFoldDB" id="A0A415DYA7"/>
<dbReference type="SUPFAM" id="SSF51419">
    <property type="entry name" value="PLP-binding barrel"/>
    <property type="match status" value="1"/>
</dbReference>
<reference evidence="7 8" key="1">
    <citation type="submission" date="2018-08" db="EMBL/GenBank/DDBJ databases">
        <title>A genome reference for cultivated species of the human gut microbiota.</title>
        <authorList>
            <person name="Zou Y."/>
            <person name="Xue W."/>
            <person name="Luo G."/>
        </authorList>
    </citation>
    <scope>NUCLEOTIDE SEQUENCE [LARGE SCALE GENOMIC DNA]</scope>
    <source>
        <strain evidence="7 8">AM07-24</strain>
    </source>
</reference>
<feature type="binding site" evidence="5">
    <location>
        <position position="137"/>
    </location>
    <ligand>
        <name>substrate</name>
    </ligand>
</feature>
<evidence type="ECO:0000256" key="3">
    <source>
        <dbReference type="ARBA" id="ARBA00023235"/>
    </source>
</evidence>
<evidence type="ECO:0000256" key="2">
    <source>
        <dbReference type="ARBA" id="ARBA00022898"/>
    </source>
</evidence>
<dbReference type="NCBIfam" id="TIGR00492">
    <property type="entry name" value="alr"/>
    <property type="match status" value="1"/>
</dbReference>
<keyword evidence="2 4" id="KW-0663">Pyridoxal phosphate</keyword>
<evidence type="ECO:0000313" key="8">
    <source>
        <dbReference type="Proteomes" id="UP000284841"/>
    </source>
</evidence>
<dbReference type="GO" id="GO:0005829">
    <property type="term" value="C:cytosol"/>
    <property type="evidence" value="ECO:0007669"/>
    <property type="project" value="TreeGrafter"/>
</dbReference>
<dbReference type="PANTHER" id="PTHR30511">
    <property type="entry name" value="ALANINE RACEMASE"/>
    <property type="match status" value="1"/>
</dbReference>
<sequence>MNQYYNSYFKVDMDQVIRNFNKVQNYIGSNTDIIPVIKGNCYGYGLVPMAKLFEEGCQVKMLANAAIYEAVELRQGGVTCDILVMGGIPQHLLQGAVEYDLQIALFEEVTARRVHQLAKNAGKKVKVHLKIETGMNRLGVRPGPALHDLLNLVKSLDNLEVVGVYTHFATSTADYYDTFAVEQFEKFKEAVSQIETSGITLKYIHCCNSAATTWYKEAVELCTHVRSCSSILGHMAMEDGREPIGLIEPVEIGAYITNVHDVYPGESVGYSRYFKVTEPMKVATLSIGFADGFYPKWMRGQGPVLVSGHKTRFLGCCMDQSFVDVTGIPCEIGQKVILIGRDGDQRITTWDMEQFCENTFEYLFGTIGPRVERIYCTKTGC</sequence>
<comment type="caution">
    <text evidence="7">The sequence shown here is derived from an EMBL/GenBank/DDBJ whole genome shotgun (WGS) entry which is preliminary data.</text>
</comment>
<dbReference type="Gene3D" id="3.20.20.10">
    <property type="entry name" value="Alanine racemase"/>
    <property type="match status" value="1"/>
</dbReference>
<evidence type="ECO:0000256" key="4">
    <source>
        <dbReference type="PIRSR" id="PIRSR600821-50"/>
    </source>
</evidence>
<dbReference type="InterPro" id="IPR009006">
    <property type="entry name" value="Ala_racemase/Decarboxylase_C"/>
</dbReference>
<proteinExistence type="predicted"/>
<dbReference type="Pfam" id="PF00842">
    <property type="entry name" value="Ala_racemase_C"/>
    <property type="match status" value="1"/>
</dbReference>
<dbReference type="InterPro" id="IPR011079">
    <property type="entry name" value="Ala_racemase_C"/>
</dbReference>
<keyword evidence="8" id="KW-1185">Reference proteome</keyword>
<dbReference type="Gene3D" id="2.40.37.10">
    <property type="entry name" value="Lyase, Ornithine Decarboxylase, Chain A, domain 1"/>
    <property type="match status" value="1"/>
</dbReference>
<evidence type="ECO:0000259" key="6">
    <source>
        <dbReference type="SMART" id="SM01005"/>
    </source>
</evidence>
<dbReference type="SMART" id="SM01005">
    <property type="entry name" value="Ala_racemase_C"/>
    <property type="match status" value="1"/>
</dbReference>
<dbReference type="Pfam" id="PF01168">
    <property type="entry name" value="Ala_racemase_N"/>
    <property type="match status" value="1"/>
</dbReference>
<dbReference type="GO" id="GO:0030632">
    <property type="term" value="P:D-alanine biosynthetic process"/>
    <property type="evidence" value="ECO:0007669"/>
    <property type="project" value="TreeGrafter"/>
</dbReference>
<accession>A0A415DYA7</accession>
<dbReference type="GO" id="GO:0008784">
    <property type="term" value="F:alanine racemase activity"/>
    <property type="evidence" value="ECO:0007669"/>
    <property type="project" value="UniProtKB-EC"/>
</dbReference>
<dbReference type="FunFam" id="3.20.20.10:FF:000002">
    <property type="entry name" value="Alanine racemase"/>
    <property type="match status" value="1"/>
</dbReference>
<dbReference type="InterPro" id="IPR029066">
    <property type="entry name" value="PLP-binding_barrel"/>
</dbReference>
<evidence type="ECO:0000256" key="5">
    <source>
        <dbReference type="PIRSR" id="PIRSR600821-52"/>
    </source>
</evidence>
<feature type="modified residue" description="N6-(pyridoxal phosphate)lysine" evidence="4">
    <location>
        <position position="38"/>
    </location>
</feature>
<dbReference type="STRING" id="1776384.GCA_900086585_02072"/>
<organism evidence="7 8">
    <name type="scientific">Emergencia timonensis</name>
    <dbReference type="NCBI Taxonomy" id="1776384"/>
    <lineage>
        <taxon>Bacteria</taxon>
        <taxon>Bacillati</taxon>
        <taxon>Bacillota</taxon>
        <taxon>Clostridia</taxon>
        <taxon>Peptostreptococcales</taxon>
        <taxon>Anaerovoracaceae</taxon>
        <taxon>Emergencia</taxon>
    </lineage>
</organism>
<keyword evidence="3 7" id="KW-0413">Isomerase</keyword>
<feature type="domain" description="Alanine racemase C-terminal" evidence="6">
    <location>
        <begin position="249"/>
        <end position="376"/>
    </location>
</feature>
<dbReference type="InterPro" id="IPR001608">
    <property type="entry name" value="Ala_racemase_N"/>
</dbReference>
<dbReference type="GO" id="GO:0030170">
    <property type="term" value="F:pyridoxal phosphate binding"/>
    <property type="evidence" value="ECO:0007669"/>
    <property type="project" value="TreeGrafter"/>
</dbReference>
<protein>
    <submittedName>
        <fullName evidence="7">Alanine racemase</fullName>
        <ecNumber evidence="7">5.1.1.1</ecNumber>
    </submittedName>
</protein>
<dbReference type="SUPFAM" id="SSF50621">
    <property type="entry name" value="Alanine racemase C-terminal domain-like"/>
    <property type="match status" value="1"/>
</dbReference>
<dbReference type="InterPro" id="IPR000821">
    <property type="entry name" value="Ala_racemase"/>
</dbReference>
<comment type="cofactor">
    <cofactor evidence="1 4">
        <name>pyridoxal 5'-phosphate</name>
        <dbReference type="ChEBI" id="CHEBI:597326"/>
    </cofactor>
</comment>
<gene>
    <name evidence="7" type="primary">alr</name>
    <name evidence="7" type="ORF">DW099_13430</name>
</gene>
<feature type="binding site" evidence="5">
    <location>
        <position position="318"/>
    </location>
    <ligand>
        <name>substrate</name>
    </ligand>
</feature>
<evidence type="ECO:0000313" key="7">
    <source>
        <dbReference type="EMBL" id="RHJ85844.1"/>
    </source>
</evidence>
<evidence type="ECO:0000256" key="1">
    <source>
        <dbReference type="ARBA" id="ARBA00001933"/>
    </source>
</evidence>
<name>A0A415DYA7_9FIRM</name>
<dbReference type="EC" id="5.1.1.1" evidence="7"/>
<dbReference type="CDD" id="cd00430">
    <property type="entry name" value="PLPDE_III_AR"/>
    <property type="match status" value="1"/>
</dbReference>